<protein>
    <submittedName>
        <fullName evidence="2">Uridylate kinase</fullName>
    </submittedName>
</protein>
<dbReference type="Pfam" id="PF00696">
    <property type="entry name" value="AA_kinase"/>
    <property type="match status" value="1"/>
</dbReference>
<dbReference type="EMBL" id="JBHSWN010000001">
    <property type="protein sequence ID" value="MFC6789877.1"/>
    <property type="molecule type" value="Genomic_DNA"/>
</dbReference>
<sequence length="191" mass="19817">MRVVVKVGGSLLGDGTRLRGVLAGLADGDEGPCIVVPGGGPDADAVRAAQRDEGFSDAEAHRRALDAMSSTASRFRAIEPRLAPTRSPWDGVATETALVWDPAALRGGHPDIPETWDVTSDSLALWLAARMRAPACLVVKSVDAAPGLDAEALSSSGLVDAAFPAFARCFPGSIAIRGPGRTVPIQRRRAA</sequence>
<keyword evidence="3" id="KW-1185">Reference proteome</keyword>
<keyword evidence="2" id="KW-0418">Kinase</keyword>
<evidence type="ECO:0000313" key="2">
    <source>
        <dbReference type="EMBL" id="MFC6789877.1"/>
    </source>
</evidence>
<dbReference type="Proteomes" id="UP001596292">
    <property type="component" value="Unassembled WGS sequence"/>
</dbReference>
<dbReference type="RefSeq" id="WP_378969196.1">
    <property type="nucleotide sequence ID" value="NZ_JBHSWN010000001.1"/>
</dbReference>
<gene>
    <name evidence="2" type="ORF">ACFQE0_09770</name>
</gene>
<dbReference type="GO" id="GO:0016301">
    <property type="term" value="F:kinase activity"/>
    <property type="evidence" value="ECO:0007669"/>
    <property type="project" value="UniProtKB-KW"/>
</dbReference>
<dbReference type="Gene3D" id="3.40.1160.10">
    <property type="entry name" value="Acetylglutamate kinase-like"/>
    <property type="match status" value="1"/>
</dbReference>
<evidence type="ECO:0000259" key="1">
    <source>
        <dbReference type="Pfam" id="PF00696"/>
    </source>
</evidence>
<proteinExistence type="predicted"/>
<keyword evidence="2" id="KW-0808">Transferase</keyword>
<feature type="domain" description="Aspartate/glutamate/uridylate kinase" evidence="1">
    <location>
        <begin position="1"/>
        <end position="65"/>
    </location>
</feature>
<organism evidence="2 3">
    <name type="scientific">Methylobacterium komagatae</name>
    <dbReference type="NCBI Taxonomy" id="374425"/>
    <lineage>
        <taxon>Bacteria</taxon>
        <taxon>Pseudomonadati</taxon>
        <taxon>Pseudomonadota</taxon>
        <taxon>Alphaproteobacteria</taxon>
        <taxon>Hyphomicrobiales</taxon>
        <taxon>Methylobacteriaceae</taxon>
        <taxon>Methylobacterium</taxon>
    </lineage>
</organism>
<dbReference type="InterPro" id="IPR001048">
    <property type="entry name" value="Asp/Glu/Uridylate_kinase"/>
</dbReference>
<evidence type="ECO:0000313" key="3">
    <source>
        <dbReference type="Proteomes" id="UP001596292"/>
    </source>
</evidence>
<dbReference type="InterPro" id="IPR036393">
    <property type="entry name" value="AceGlu_kinase-like_sf"/>
</dbReference>
<name>A0ABW2BHI8_9HYPH</name>
<reference evidence="3" key="1">
    <citation type="journal article" date="2019" name="Int. J. Syst. Evol. Microbiol.">
        <title>The Global Catalogue of Microorganisms (GCM) 10K type strain sequencing project: providing services to taxonomists for standard genome sequencing and annotation.</title>
        <authorList>
            <consortium name="The Broad Institute Genomics Platform"/>
            <consortium name="The Broad Institute Genome Sequencing Center for Infectious Disease"/>
            <person name="Wu L."/>
            <person name="Ma J."/>
        </authorList>
    </citation>
    <scope>NUCLEOTIDE SEQUENCE [LARGE SCALE GENOMIC DNA]</scope>
    <source>
        <strain evidence="3">CCUG 48316</strain>
    </source>
</reference>
<dbReference type="SUPFAM" id="SSF53633">
    <property type="entry name" value="Carbamate kinase-like"/>
    <property type="match status" value="1"/>
</dbReference>
<accession>A0ABW2BHI8</accession>
<comment type="caution">
    <text evidence="2">The sequence shown here is derived from an EMBL/GenBank/DDBJ whole genome shotgun (WGS) entry which is preliminary data.</text>
</comment>